<evidence type="ECO:0000313" key="12">
    <source>
        <dbReference type="EMBL" id="SCM78140.1"/>
    </source>
</evidence>
<feature type="domain" description="HAMP" evidence="11">
    <location>
        <begin position="227"/>
        <end position="280"/>
    </location>
</feature>
<evidence type="ECO:0000256" key="7">
    <source>
        <dbReference type="ARBA" id="ARBA00029447"/>
    </source>
</evidence>
<evidence type="ECO:0000259" key="10">
    <source>
        <dbReference type="PROSITE" id="PS50111"/>
    </source>
</evidence>
<evidence type="ECO:0000256" key="9">
    <source>
        <dbReference type="SAM" id="Phobius"/>
    </source>
</evidence>
<gene>
    <name evidence="12" type="ORF">KL86PLE_60462</name>
</gene>
<evidence type="ECO:0000256" key="1">
    <source>
        <dbReference type="ARBA" id="ARBA00004651"/>
    </source>
</evidence>
<reference evidence="12" key="1">
    <citation type="submission" date="2016-08" db="EMBL/GenBank/DDBJ databases">
        <authorList>
            <person name="Seilhamer J.J."/>
        </authorList>
    </citation>
    <scope>NUCLEOTIDE SEQUENCE</scope>
    <source>
        <strain evidence="12">86</strain>
    </source>
</reference>
<dbReference type="Pfam" id="PF00015">
    <property type="entry name" value="MCPsignal"/>
    <property type="match status" value="1"/>
</dbReference>
<dbReference type="SUPFAM" id="SSF58104">
    <property type="entry name" value="Methyl-accepting chemotaxis protein (MCP) signaling domain"/>
    <property type="match status" value="1"/>
</dbReference>
<dbReference type="PROSITE" id="PS50885">
    <property type="entry name" value="HAMP"/>
    <property type="match status" value="1"/>
</dbReference>
<dbReference type="SMART" id="SM00304">
    <property type="entry name" value="HAMP"/>
    <property type="match status" value="2"/>
</dbReference>
<feature type="transmembrane region" description="Helical" evidence="9">
    <location>
        <begin position="207"/>
        <end position="230"/>
    </location>
</feature>
<keyword evidence="5 9" id="KW-0472">Membrane</keyword>
<evidence type="ECO:0000256" key="8">
    <source>
        <dbReference type="PROSITE-ProRule" id="PRU00284"/>
    </source>
</evidence>
<evidence type="ECO:0000256" key="6">
    <source>
        <dbReference type="ARBA" id="ARBA00023224"/>
    </source>
</evidence>
<dbReference type="InterPro" id="IPR004089">
    <property type="entry name" value="MCPsignal_dom"/>
</dbReference>
<dbReference type="InterPro" id="IPR003660">
    <property type="entry name" value="HAMP_dom"/>
</dbReference>
<dbReference type="PROSITE" id="PS50111">
    <property type="entry name" value="CHEMOTAXIS_TRANSDUC_2"/>
    <property type="match status" value="1"/>
</dbReference>
<dbReference type="Gene3D" id="1.10.287.950">
    <property type="entry name" value="Methyl-accepting chemotaxis protein"/>
    <property type="match status" value="1"/>
</dbReference>
<feature type="domain" description="Methyl-accepting transducer" evidence="10">
    <location>
        <begin position="322"/>
        <end position="551"/>
    </location>
</feature>
<keyword evidence="4 9" id="KW-1133">Transmembrane helix</keyword>
<keyword evidence="3 9" id="KW-0812">Transmembrane</keyword>
<sequence>MGIIPVPGMIPLGHLTMFSIHSVSAKIAAIVLLAIAGLATIGYLGYADLRSELMGQKKLELQDQVETARSMIEGFRDRAAKGEMSVTEAQEAAKAVLRPVRFGADKNYFFIYDADGRNILLPGKPELEGKDLIDMKDTDGKPMIRDMLAIARAGGGNYEYMWLKPGDKDASLKLAYATAVEGWNWMLGTGFHVADIEASLAASTRRIGLITLVSLLMLGALSFVVARGIAGPLSRLTRSMDRLQGGDLDAEISGAARKDEIGLIGRAVARFRDLQRERIAAEADAEAARAAAMEKARRDALTGLADGFDRSFRETSGGIENTATGFERVASDLLAVSDHTRRQAEASAEAGRQAKDNVQAVSSAAEELSASISEIVAQVDKAAEISSGAVRETARATEVIRGLDEASGEIGKVVALIQEIADQTNLLALNATIEAARAGEAGKGFAVVASEVKQLAAQTSKATDEISRRIGVIQSATGEAVAATGTVEQSIERVNEVASSIAATLDQQNAAVSEITRAISSTLAAVGSLATDMTRLMENAEASDSKSQEVAAQARRMLGDSKALQAEVDRLMDEMRAA</sequence>
<protein>
    <submittedName>
        <fullName evidence="12">Methyl-accepting chemotaxis sensory transducer</fullName>
    </submittedName>
</protein>
<evidence type="ECO:0000256" key="5">
    <source>
        <dbReference type="ARBA" id="ARBA00023136"/>
    </source>
</evidence>
<accession>A0A212LKT7</accession>
<dbReference type="GO" id="GO:0005886">
    <property type="term" value="C:plasma membrane"/>
    <property type="evidence" value="ECO:0007669"/>
    <property type="project" value="UniProtKB-SubCell"/>
</dbReference>
<evidence type="ECO:0000256" key="3">
    <source>
        <dbReference type="ARBA" id="ARBA00022692"/>
    </source>
</evidence>
<proteinExistence type="inferred from homology"/>
<dbReference type="AlphaFoldDB" id="A0A212LKT7"/>
<dbReference type="PANTHER" id="PTHR32089">
    <property type="entry name" value="METHYL-ACCEPTING CHEMOTAXIS PROTEIN MCPB"/>
    <property type="match status" value="1"/>
</dbReference>
<dbReference type="CDD" id="cd06225">
    <property type="entry name" value="HAMP"/>
    <property type="match status" value="1"/>
</dbReference>
<dbReference type="Gene3D" id="6.10.340.10">
    <property type="match status" value="1"/>
</dbReference>
<comment type="similarity">
    <text evidence="7">Belongs to the methyl-accepting chemotaxis (MCP) protein family.</text>
</comment>
<evidence type="ECO:0000256" key="2">
    <source>
        <dbReference type="ARBA" id="ARBA00022475"/>
    </source>
</evidence>
<feature type="transmembrane region" description="Helical" evidence="9">
    <location>
        <begin position="27"/>
        <end position="49"/>
    </location>
</feature>
<dbReference type="SMART" id="SM01049">
    <property type="entry name" value="Cache_2"/>
    <property type="match status" value="1"/>
</dbReference>
<dbReference type="InterPro" id="IPR033480">
    <property type="entry name" value="sCache_2"/>
</dbReference>
<keyword evidence="6 8" id="KW-0807">Transducer</keyword>
<organism evidence="12">
    <name type="scientific">uncultured Pleomorphomonas sp</name>
    <dbReference type="NCBI Taxonomy" id="442121"/>
    <lineage>
        <taxon>Bacteria</taxon>
        <taxon>Pseudomonadati</taxon>
        <taxon>Pseudomonadota</taxon>
        <taxon>Alphaproteobacteria</taxon>
        <taxon>Hyphomicrobiales</taxon>
        <taxon>Pleomorphomonadaceae</taxon>
        <taxon>Pleomorphomonas</taxon>
        <taxon>environmental samples</taxon>
    </lineage>
</organism>
<name>A0A212LKT7_9HYPH</name>
<dbReference type="SMART" id="SM00283">
    <property type="entry name" value="MA"/>
    <property type="match status" value="1"/>
</dbReference>
<dbReference type="GO" id="GO:0007165">
    <property type="term" value="P:signal transduction"/>
    <property type="evidence" value="ECO:0007669"/>
    <property type="project" value="UniProtKB-KW"/>
</dbReference>
<keyword evidence="2" id="KW-1003">Cell membrane</keyword>
<dbReference type="Pfam" id="PF00672">
    <property type="entry name" value="HAMP"/>
    <property type="match status" value="1"/>
</dbReference>
<dbReference type="EMBL" id="FMJD01000010">
    <property type="protein sequence ID" value="SCM78140.1"/>
    <property type="molecule type" value="Genomic_DNA"/>
</dbReference>
<dbReference type="Gene3D" id="3.30.450.20">
    <property type="entry name" value="PAS domain"/>
    <property type="match status" value="1"/>
</dbReference>
<comment type="subcellular location">
    <subcellularLocation>
        <location evidence="1">Cell membrane</location>
        <topology evidence="1">Multi-pass membrane protein</topology>
    </subcellularLocation>
</comment>
<evidence type="ECO:0000256" key="4">
    <source>
        <dbReference type="ARBA" id="ARBA00022989"/>
    </source>
</evidence>
<evidence type="ECO:0000259" key="11">
    <source>
        <dbReference type="PROSITE" id="PS50885"/>
    </source>
</evidence>
<dbReference type="Pfam" id="PF17200">
    <property type="entry name" value="sCache_2"/>
    <property type="match status" value="1"/>
</dbReference>
<dbReference type="PANTHER" id="PTHR32089:SF112">
    <property type="entry name" value="LYSOZYME-LIKE PROTEIN-RELATED"/>
    <property type="match status" value="1"/>
</dbReference>